<dbReference type="OrthoDB" id="9803968at2"/>
<dbReference type="SUPFAM" id="SSF56801">
    <property type="entry name" value="Acetyl-CoA synthetase-like"/>
    <property type="match status" value="1"/>
</dbReference>
<dbReference type="InterPro" id="IPR045851">
    <property type="entry name" value="AMP-bd_C_sf"/>
</dbReference>
<proteinExistence type="inferred from homology"/>
<dbReference type="FunFam" id="3.40.50.12780:FF:000003">
    <property type="entry name" value="Long-chain-fatty-acid--CoA ligase FadD"/>
    <property type="match status" value="1"/>
</dbReference>
<accession>A0A2A4EX71</accession>
<comment type="caution">
    <text evidence="5">The sequence shown here is derived from an EMBL/GenBank/DDBJ whole genome shotgun (WGS) entry which is preliminary data.</text>
</comment>
<dbReference type="Proteomes" id="UP000218022">
    <property type="component" value="Unassembled WGS sequence"/>
</dbReference>
<feature type="domain" description="AMP-dependent synthetase/ligase" evidence="3">
    <location>
        <begin position="40"/>
        <end position="429"/>
    </location>
</feature>
<dbReference type="CDD" id="cd05917">
    <property type="entry name" value="FACL_like_2"/>
    <property type="match status" value="1"/>
</dbReference>
<dbReference type="FunFam" id="3.30.300.30:FF:000008">
    <property type="entry name" value="2,3-dihydroxybenzoate-AMP ligase"/>
    <property type="match status" value="1"/>
</dbReference>
<organism evidence="5 6">
    <name type="scientific">Paraburkholderia acidicola</name>
    <dbReference type="NCBI Taxonomy" id="1912599"/>
    <lineage>
        <taxon>Bacteria</taxon>
        <taxon>Pseudomonadati</taxon>
        <taxon>Pseudomonadota</taxon>
        <taxon>Betaproteobacteria</taxon>
        <taxon>Burkholderiales</taxon>
        <taxon>Burkholderiaceae</taxon>
        <taxon>Paraburkholderia</taxon>
    </lineage>
</organism>
<dbReference type="InterPro" id="IPR020845">
    <property type="entry name" value="AMP-binding_CS"/>
</dbReference>
<dbReference type="EMBL" id="MTZV01000004">
    <property type="protein sequence ID" value="PCE26213.1"/>
    <property type="molecule type" value="Genomic_DNA"/>
</dbReference>
<evidence type="ECO:0000256" key="2">
    <source>
        <dbReference type="ARBA" id="ARBA00022598"/>
    </source>
</evidence>
<evidence type="ECO:0000256" key="1">
    <source>
        <dbReference type="ARBA" id="ARBA00006432"/>
    </source>
</evidence>
<protein>
    <submittedName>
        <fullName evidence="5">AMP-binding protein</fullName>
    </submittedName>
</protein>
<dbReference type="Pfam" id="PF13193">
    <property type="entry name" value="AMP-binding_C"/>
    <property type="match status" value="1"/>
</dbReference>
<keyword evidence="2" id="KW-0436">Ligase</keyword>
<gene>
    <name evidence="5" type="ORF">BWP39_16950</name>
</gene>
<dbReference type="AlphaFoldDB" id="A0A2A4EX71"/>
<evidence type="ECO:0000259" key="4">
    <source>
        <dbReference type="Pfam" id="PF13193"/>
    </source>
</evidence>
<dbReference type="GO" id="GO:0006631">
    <property type="term" value="P:fatty acid metabolic process"/>
    <property type="evidence" value="ECO:0007669"/>
    <property type="project" value="TreeGrafter"/>
</dbReference>
<dbReference type="GO" id="GO:0031956">
    <property type="term" value="F:medium-chain fatty acid-CoA ligase activity"/>
    <property type="evidence" value="ECO:0007669"/>
    <property type="project" value="TreeGrafter"/>
</dbReference>
<dbReference type="InterPro" id="IPR000873">
    <property type="entry name" value="AMP-dep_synth/lig_dom"/>
</dbReference>
<dbReference type="PROSITE" id="PS00455">
    <property type="entry name" value="AMP_BINDING"/>
    <property type="match status" value="1"/>
</dbReference>
<evidence type="ECO:0000313" key="5">
    <source>
        <dbReference type="EMBL" id="PCE26213.1"/>
    </source>
</evidence>
<dbReference type="Gene3D" id="3.30.300.30">
    <property type="match status" value="1"/>
</dbReference>
<feature type="domain" description="AMP-binding enzyme C-terminal" evidence="4">
    <location>
        <begin position="479"/>
        <end position="554"/>
    </location>
</feature>
<evidence type="ECO:0000259" key="3">
    <source>
        <dbReference type="Pfam" id="PF00501"/>
    </source>
</evidence>
<comment type="similarity">
    <text evidence="1">Belongs to the ATP-dependent AMP-binding enzyme family.</text>
</comment>
<dbReference type="Pfam" id="PF00501">
    <property type="entry name" value="AMP-binding"/>
    <property type="match status" value="1"/>
</dbReference>
<dbReference type="Gene3D" id="3.40.50.12780">
    <property type="entry name" value="N-terminal domain of ligase-like"/>
    <property type="match status" value="1"/>
</dbReference>
<evidence type="ECO:0000313" key="6">
    <source>
        <dbReference type="Proteomes" id="UP000218022"/>
    </source>
</evidence>
<reference evidence="5 6" key="1">
    <citation type="submission" date="2017-01" db="EMBL/GenBank/DDBJ databases">
        <title>Whole-Genome Shotgun Sequencing of Two beta-Proteobacterial Species in Search of the Bulgecin Biosynthetic Cluster.</title>
        <authorList>
            <person name="Horsman M.E."/>
            <person name="Marous D.R."/>
            <person name="Li R."/>
            <person name="Oliver R.A."/>
            <person name="Byun B."/>
            <person name="Emrich S.J."/>
            <person name="Boggess B."/>
            <person name="Townsend C.A."/>
            <person name="Mobashery S."/>
        </authorList>
    </citation>
    <scope>NUCLEOTIDE SEQUENCE [LARGE SCALE GENOMIC DNA]</scope>
    <source>
        <strain evidence="5 6">ATCC 31363</strain>
    </source>
</reference>
<dbReference type="PANTHER" id="PTHR43201">
    <property type="entry name" value="ACYL-COA SYNTHETASE"/>
    <property type="match status" value="1"/>
</dbReference>
<name>A0A2A4EX71_9BURK</name>
<sequence>MATQIAGDGALIEPKDGLSYVRGSTEIPLSDATIAHFVHDTAARFADRPAVVFREQRIRWTWREFAQEIDVLAAGLLALGIGAGDRVGIWSPNRVEWLLTQFATARIGAVLVNINPAYRLAELEYALNAVSCKAIIAAERFKTSMYLEMLQELAPELASATPGDLHAARLPELRIVIRMCDTETPGMLSFSEVVEQGRATLDTAKLDAIDATLHADDPINIQFTSGTTGNPKGATLTHRNVVNNARYIALAMKLSEEDALCIPVPLYHCFGMVLAVLACVSVGANMVFPGEAFDPVATLAAVSEERCTALHGVPTMFIAELDHPDFASYDLSRLRTGIMAGSPCPIETMKRVVSKMHLAEITIAYGMTETSPVSFQSSTTDPLDKRTTTVGRIQPHLEVKIVDALGNIVPVGETGELCTKGYSVMRGYWGDEAKTRESIVDGWMHTGDLATLDAEGYCNIVGRLKDMLIRGGENIYPREIEEFLFRHPKIQSVQVFGVPDAKYGEEVCAWVVLRPGEQTTAEEVQEFCRGQIAHYKVPKYIRFVDELPMTVTGKVQKFVMRERMMRELQITENKTA</sequence>
<dbReference type="InterPro" id="IPR025110">
    <property type="entry name" value="AMP-bd_C"/>
</dbReference>
<dbReference type="RefSeq" id="WP_096722014.1">
    <property type="nucleotide sequence ID" value="NZ_MTZV01000004.1"/>
</dbReference>
<dbReference type="NCBIfam" id="NF009233">
    <property type="entry name" value="PRK12583.1"/>
    <property type="match status" value="1"/>
</dbReference>
<dbReference type="PANTHER" id="PTHR43201:SF5">
    <property type="entry name" value="MEDIUM-CHAIN ACYL-COA LIGASE ACSF2, MITOCHONDRIAL"/>
    <property type="match status" value="1"/>
</dbReference>
<dbReference type="InterPro" id="IPR042099">
    <property type="entry name" value="ANL_N_sf"/>
</dbReference>